<keyword evidence="3" id="KW-1185">Reference proteome</keyword>
<protein>
    <submittedName>
        <fullName evidence="2">Ribonuclease BN (tRNA processing enzyme)</fullName>
    </submittedName>
</protein>
<dbReference type="Pfam" id="PF12706">
    <property type="entry name" value="Lactamase_B_2"/>
    <property type="match status" value="1"/>
</dbReference>
<proteinExistence type="predicted"/>
<dbReference type="RefSeq" id="WP_123815319.1">
    <property type="nucleotide sequence ID" value="NZ_RKQZ01000001.1"/>
</dbReference>
<dbReference type="PANTHER" id="PTHR46018:SF4">
    <property type="entry name" value="METALLO-HYDROLASE YHFI-RELATED"/>
    <property type="match status" value="1"/>
</dbReference>
<dbReference type="SUPFAM" id="SSF56281">
    <property type="entry name" value="Metallo-hydrolase/oxidoreductase"/>
    <property type="match status" value="1"/>
</dbReference>
<reference evidence="2 3" key="1">
    <citation type="submission" date="2018-11" db="EMBL/GenBank/DDBJ databases">
        <title>Sequencing the genomes of 1000 actinobacteria strains.</title>
        <authorList>
            <person name="Klenk H.-P."/>
        </authorList>
    </citation>
    <scope>NUCLEOTIDE SEQUENCE [LARGE SCALE GENOMIC DNA]</scope>
    <source>
        <strain evidence="2 3">DSM 15700</strain>
    </source>
</reference>
<name>A0A3N4YUY0_9MICO</name>
<comment type="caution">
    <text evidence="2">The sequence shown here is derived from an EMBL/GenBank/DDBJ whole genome shotgun (WGS) entry which is preliminary data.</text>
</comment>
<dbReference type="PANTHER" id="PTHR46018">
    <property type="entry name" value="ZINC PHOSPHODIESTERASE ELAC PROTEIN 1"/>
    <property type="match status" value="1"/>
</dbReference>
<dbReference type="OrthoDB" id="9800940at2"/>
<evidence type="ECO:0000259" key="1">
    <source>
        <dbReference type="Pfam" id="PF12706"/>
    </source>
</evidence>
<dbReference type="AlphaFoldDB" id="A0A3N4YUY0"/>
<dbReference type="InterPro" id="IPR036866">
    <property type="entry name" value="RibonucZ/Hydroxyglut_hydro"/>
</dbReference>
<dbReference type="Gene3D" id="3.60.15.10">
    <property type="entry name" value="Ribonuclease Z/Hydroxyacylglutathione hydrolase-like"/>
    <property type="match status" value="1"/>
</dbReference>
<sequence>MRLIALGVSGSGPGPGSPASSYVVQVSATEAAAAGYEARDWTVVMDLGNGAFGALQRAVDPFDVDAVAISHLHPDHCADLSGMYVYLRYHPEHGSARTGKGKHLPVWSPSTTAAQAARSYGLSDGETMDADYDFRSWREGAPVTVGPLTLEPYRVFHPEESWGIRVTGPSTLRPDERAVIAYTGDTDYCAGVVALSRDVDLLLSEAAFVEGRDDHVEPGIHLTGRRAGRVAHESGAKRLLLTHLPVWNEPGVTLAEARDEYDGDVRLAQPGATYTV</sequence>
<organism evidence="2 3">
    <name type="scientific">Myceligenerans xiligouense</name>
    <dbReference type="NCBI Taxonomy" id="253184"/>
    <lineage>
        <taxon>Bacteria</taxon>
        <taxon>Bacillati</taxon>
        <taxon>Actinomycetota</taxon>
        <taxon>Actinomycetes</taxon>
        <taxon>Micrococcales</taxon>
        <taxon>Promicromonosporaceae</taxon>
        <taxon>Myceligenerans</taxon>
    </lineage>
</organism>
<dbReference type="EMBL" id="RKQZ01000001">
    <property type="protein sequence ID" value="RPF22400.1"/>
    <property type="molecule type" value="Genomic_DNA"/>
</dbReference>
<evidence type="ECO:0000313" key="3">
    <source>
        <dbReference type="Proteomes" id="UP000280501"/>
    </source>
</evidence>
<dbReference type="CDD" id="cd07716">
    <property type="entry name" value="RNaseZ_short-form-like_MBL-fold"/>
    <property type="match status" value="1"/>
</dbReference>
<dbReference type="InterPro" id="IPR001279">
    <property type="entry name" value="Metallo-B-lactamas"/>
</dbReference>
<dbReference type="Proteomes" id="UP000280501">
    <property type="component" value="Unassembled WGS sequence"/>
</dbReference>
<gene>
    <name evidence="2" type="ORF">EDD34_3059</name>
</gene>
<dbReference type="GO" id="GO:0042781">
    <property type="term" value="F:3'-tRNA processing endoribonuclease activity"/>
    <property type="evidence" value="ECO:0007669"/>
    <property type="project" value="TreeGrafter"/>
</dbReference>
<evidence type="ECO:0000313" key="2">
    <source>
        <dbReference type="EMBL" id="RPF22400.1"/>
    </source>
</evidence>
<accession>A0A3N4YUY0</accession>
<feature type="domain" description="Metallo-beta-lactamase" evidence="1">
    <location>
        <begin position="56"/>
        <end position="243"/>
    </location>
</feature>